<dbReference type="Proteomes" id="UP000266188">
    <property type="component" value="Unassembled WGS sequence"/>
</dbReference>
<evidence type="ECO:0000313" key="3">
    <source>
        <dbReference type="Proteomes" id="UP000266188"/>
    </source>
</evidence>
<evidence type="ECO:0000256" key="1">
    <source>
        <dbReference type="SAM" id="MobiDB-lite"/>
    </source>
</evidence>
<keyword evidence="3" id="KW-1185">Reference proteome</keyword>
<dbReference type="OrthoDB" id="2156052at2759"/>
<sequence length="357" mass="41566">MRSHLRKDICNLTDPGALRADISPLNIRQYLPPELQYHLTLRSPRQAQSFLRIRCGWRKRSLNYDVSFKNNRGCVVLAFTIQALAVEAPFQEWHDTVHEALSTWDVEYLDVLREIPETLQPKTHNTQSRARWQLGVTPEHSSTEGSGSDEESHSPSTAAAARSWPSRGRGNDRQLTKASERTRAGRYQKRTSRDGQSARPFCTIACILGMVNRDRLDKDCPNFNDYGFQRHSTAPQEFTRRLYRQLSRDRNNGFEQLHVCGWTGYLVKATLLSHGYTVIIKTTTVDKQYPIKAEADNYRYLSSPGLFHLDEEQRCWRWKGNIYSRPRREGSYSPAHHSDFNIKRFRRLLYRSYRNSP</sequence>
<feature type="region of interest" description="Disordered" evidence="1">
    <location>
        <begin position="120"/>
        <end position="193"/>
    </location>
</feature>
<name>A0A3A2ZBU1_9EURO</name>
<gene>
    <name evidence="2" type="ORF">PHISCL_07585</name>
</gene>
<protein>
    <submittedName>
        <fullName evidence="2">Uncharacterized protein</fullName>
    </submittedName>
</protein>
<comment type="caution">
    <text evidence="2">The sequence shown here is derived from an EMBL/GenBank/DDBJ whole genome shotgun (WGS) entry which is preliminary data.</text>
</comment>
<dbReference type="AlphaFoldDB" id="A0A3A2ZBU1"/>
<accession>A0A3A2ZBU1</accession>
<feature type="compositionally biased region" description="Polar residues" evidence="1">
    <location>
        <begin position="120"/>
        <end position="130"/>
    </location>
</feature>
<proteinExistence type="predicted"/>
<feature type="compositionally biased region" description="Basic and acidic residues" evidence="1">
    <location>
        <begin position="169"/>
        <end position="183"/>
    </location>
</feature>
<dbReference type="STRING" id="2070753.A0A3A2ZBU1"/>
<evidence type="ECO:0000313" key="2">
    <source>
        <dbReference type="EMBL" id="RJE20090.1"/>
    </source>
</evidence>
<reference evidence="3" key="1">
    <citation type="submission" date="2017-02" db="EMBL/GenBank/DDBJ databases">
        <authorList>
            <person name="Tafer H."/>
            <person name="Lopandic K."/>
        </authorList>
    </citation>
    <scope>NUCLEOTIDE SEQUENCE [LARGE SCALE GENOMIC DNA]</scope>
    <source>
        <strain evidence="3">CBS 366.77</strain>
    </source>
</reference>
<dbReference type="EMBL" id="MVGC01000340">
    <property type="protein sequence ID" value="RJE20090.1"/>
    <property type="molecule type" value="Genomic_DNA"/>
</dbReference>
<organism evidence="2 3">
    <name type="scientific">Aspergillus sclerotialis</name>
    <dbReference type="NCBI Taxonomy" id="2070753"/>
    <lineage>
        <taxon>Eukaryota</taxon>
        <taxon>Fungi</taxon>
        <taxon>Dikarya</taxon>
        <taxon>Ascomycota</taxon>
        <taxon>Pezizomycotina</taxon>
        <taxon>Eurotiomycetes</taxon>
        <taxon>Eurotiomycetidae</taxon>
        <taxon>Eurotiales</taxon>
        <taxon>Aspergillaceae</taxon>
        <taxon>Aspergillus</taxon>
        <taxon>Aspergillus subgen. Polypaecilum</taxon>
    </lineage>
</organism>